<dbReference type="Gene3D" id="3.40.50.2300">
    <property type="match status" value="1"/>
</dbReference>
<evidence type="ECO:0000313" key="4">
    <source>
        <dbReference type="EMBL" id="OGF19344.1"/>
    </source>
</evidence>
<dbReference type="InterPro" id="IPR011006">
    <property type="entry name" value="CheY-like_superfamily"/>
</dbReference>
<dbReference type="PANTHER" id="PTHR44591:SF3">
    <property type="entry name" value="RESPONSE REGULATORY DOMAIN-CONTAINING PROTEIN"/>
    <property type="match status" value="1"/>
</dbReference>
<protein>
    <recommendedName>
        <fullName evidence="3">Response regulatory domain-containing protein</fullName>
    </recommendedName>
</protein>
<dbReference type="EMBL" id="MFFV01000034">
    <property type="protein sequence ID" value="OGF19344.1"/>
    <property type="molecule type" value="Genomic_DNA"/>
</dbReference>
<reference evidence="4 5" key="1">
    <citation type="journal article" date="2016" name="Nat. Commun.">
        <title>Thousands of microbial genomes shed light on interconnected biogeochemical processes in an aquifer system.</title>
        <authorList>
            <person name="Anantharaman K."/>
            <person name="Brown C.T."/>
            <person name="Hug L.A."/>
            <person name="Sharon I."/>
            <person name="Castelle C.J."/>
            <person name="Probst A.J."/>
            <person name="Thomas B.C."/>
            <person name="Singh A."/>
            <person name="Wilkins M.J."/>
            <person name="Karaoz U."/>
            <person name="Brodie E.L."/>
            <person name="Williams K.H."/>
            <person name="Hubbard S.S."/>
            <person name="Banfield J.F."/>
        </authorList>
    </citation>
    <scope>NUCLEOTIDE SEQUENCE [LARGE SCALE GENOMIC DNA]</scope>
</reference>
<gene>
    <name evidence="4" type="ORF">A3I35_03095</name>
</gene>
<evidence type="ECO:0000259" key="3">
    <source>
        <dbReference type="PROSITE" id="PS50110"/>
    </source>
</evidence>
<dbReference type="SMART" id="SM00448">
    <property type="entry name" value="REC"/>
    <property type="match status" value="1"/>
</dbReference>
<dbReference type="AlphaFoldDB" id="A0A1F5RY46"/>
<sequence>MDTERKKILIIEDEATISSMYQSSLEKDGYTVIIAADGERGWQLASTQLPNLILLDIILPKLDGFSVLDKLQHDPKTKNIPVIMLTNLGQDEDKERGKKLHAADYWVKADFTPTQVSDKIKNYIK</sequence>
<dbReference type="Pfam" id="PF00072">
    <property type="entry name" value="Response_reg"/>
    <property type="match status" value="1"/>
</dbReference>
<dbReference type="InterPro" id="IPR050595">
    <property type="entry name" value="Bact_response_regulator"/>
</dbReference>
<dbReference type="PROSITE" id="PS50110">
    <property type="entry name" value="RESPONSE_REGULATORY"/>
    <property type="match status" value="1"/>
</dbReference>
<dbReference type="PANTHER" id="PTHR44591">
    <property type="entry name" value="STRESS RESPONSE REGULATOR PROTEIN 1"/>
    <property type="match status" value="1"/>
</dbReference>
<feature type="modified residue" description="4-aspartylphosphate" evidence="2">
    <location>
        <position position="56"/>
    </location>
</feature>
<proteinExistence type="predicted"/>
<dbReference type="GO" id="GO:0000160">
    <property type="term" value="P:phosphorelay signal transduction system"/>
    <property type="evidence" value="ECO:0007669"/>
    <property type="project" value="InterPro"/>
</dbReference>
<dbReference type="InterPro" id="IPR001789">
    <property type="entry name" value="Sig_transdc_resp-reg_receiver"/>
</dbReference>
<dbReference type="STRING" id="1797988.A3I35_03095"/>
<feature type="domain" description="Response regulatory" evidence="3">
    <location>
        <begin position="7"/>
        <end position="124"/>
    </location>
</feature>
<name>A0A1F5RY46_9BACT</name>
<dbReference type="SUPFAM" id="SSF52172">
    <property type="entry name" value="CheY-like"/>
    <property type="match status" value="1"/>
</dbReference>
<evidence type="ECO:0000256" key="2">
    <source>
        <dbReference type="PROSITE-ProRule" id="PRU00169"/>
    </source>
</evidence>
<accession>A0A1F5RY46</accession>
<keyword evidence="1 2" id="KW-0597">Phosphoprotein</keyword>
<dbReference type="Proteomes" id="UP000177878">
    <property type="component" value="Unassembled WGS sequence"/>
</dbReference>
<evidence type="ECO:0000313" key="5">
    <source>
        <dbReference type="Proteomes" id="UP000177878"/>
    </source>
</evidence>
<comment type="caution">
    <text evidence="4">The sequence shown here is derived from an EMBL/GenBank/DDBJ whole genome shotgun (WGS) entry which is preliminary data.</text>
</comment>
<organism evidence="4 5">
    <name type="scientific">Candidatus Falkowbacteria bacterium RIFCSPLOWO2_02_FULL_45_15</name>
    <dbReference type="NCBI Taxonomy" id="1797988"/>
    <lineage>
        <taxon>Bacteria</taxon>
        <taxon>Candidatus Falkowiibacteriota</taxon>
    </lineage>
</organism>
<evidence type="ECO:0000256" key="1">
    <source>
        <dbReference type="ARBA" id="ARBA00022553"/>
    </source>
</evidence>